<evidence type="ECO:0000259" key="6">
    <source>
        <dbReference type="Pfam" id="PF01694"/>
    </source>
</evidence>
<evidence type="ECO:0000313" key="8">
    <source>
        <dbReference type="Proteomes" id="UP000307000"/>
    </source>
</evidence>
<feature type="domain" description="Peptidase S54 rhomboid" evidence="6">
    <location>
        <begin position="73"/>
        <end position="168"/>
    </location>
</feature>
<feature type="transmembrane region" description="Helical" evidence="5">
    <location>
        <begin position="36"/>
        <end position="60"/>
    </location>
</feature>
<evidence type="ECO:0000256" key="1">
    <source>
        <dbReference type="ARBA" id="ARBA00004141"/>
    </source>
</evidence>
<reference evidence="7 8" key="1">
    <citation type="submission" date="2018-12" db="EMBL/GenBank/DDBJ databases">
        <title>Complete Genome Sequence of Glutamicibacter creatinolyticus strain LGCM259,isolated from an abscess of a 12-year-old mare in Italy.</title>
        <authorList>
            <person name="Santos R.G."/>
            <person name="Silva A.L."/>
            <person name="Seyffert N."/>
            <person name="Castro T.L.P."/>
            <person name="Attili A.R."/>
            <person name="Rifici C."/>
            <person name="Mazzullo G."/>
            <person name="Brenig B."/>
            <person name="Venanzi F."/>
            <person name="Azevedo V."/>
        </authorList>
    </citation>
    <scope>NUCLEOTIDE SEQUENCE [LARGE SCALE GENOMIC DNA]</scope>
    <source>
        <strain evidence="7 8">LGCM 259</strain>
    </source>
</reference>
<dbReference type="Pfam" id="PF01694">
    <property type="entry name" value="Rhomboid"/>
    <property type="match status" value="1"/>
</dbReference>
<comment type="subcellular location">
    <subcellularLocation>
        <location evidence="1">Membrane</location>
        <topology evidence="1">Multi-pass membrane protein</topology>
    </subcellularLocation>
</comment>
<feature type="transmembrane region" description="Helical" evidence="5">
    <location>
        <begin position="169"/>
        <end position="198"/>
    </location>
</feature>
<evidence type="ECO:0000256" key="2">
    <source>
        <dbReference type="ARBA" id="ARBA00022692"/>
    </source>
</evidence>
<organism evidence="7 8">
    <name type="scientific">Glutamicibacter creatinolyticus</name>
    <dbReference type="NCBI Taxonomy" id="162496"/>
    <lineage>
        <taxon>Bacteria</taxon>
        <taxon>Bacillati</taxon>
        <taxon>Actinomycetota</taxon>
        <taxon>Actinomycetes</taxon>
        <taxon>Micrococcales</taxon>
        <taxon>Micrococcaceae</taxon>
        <taxon>Glutamicibacter</taxon>
    </lineage>
</organism>
<gene>
    <name evidence="7" type="ORF">GcLGCM259_0923</name>
</gene>
<keyword evidence="8" id="KW-1185">Reference proteome</keyword>
<dbReference type="AlphaFoldDB" id="A0A5B7WRN7"/>
<keyword evidence="4 5" id="KW-0472">Membrane</keyword>
<dbReference type="GO" id="GO:0004252">
    <property type="term" value="F:serine-type endopeptidase activity"/>
    <property type="evidence" value="ECO:0007669"/>
    <property type="project" value="InterPro"/>
</dbReference>
<dbReference type="SUPFAM" id="SSF144091">
    <property type="entry name" value="Rhomboid-like"/>
    <property type="match status" value="1"/>
</dbReference>
<evidence type="ECO:0000256" key="3">
    <source>
        <dbReference type="ARBA" id="ARBA00022989"/>
    </source>
</evidence>
<dbReference type="RefSeq" id="WP_138174359.1">
    <property type="nucleotide sequence ID" value="NZ_CP034412.1"/>
</dbReference>
<keyword evidence="2 5" id="KW-0812">Transmembrane</keyword>
<feature type="transmembrane region" description="Helical" evidence="5">
    <location>
        <begin position="6"/>
        <end position="24"/>
    </location>
</feature>
<dbReference type="InterPro" id="IPR035952">
    <property type="entry name" value="Rhomboid-like_sf"/>
</dbReference>
<dbReference type="EMBL" id="CP034412">
    <property type="protein sequence ID" value="QCY46678.1"/>
    <property type="molecule type" value="Genomic_DNA"/>
</dbReference>
<name>A0A5B7WRN7_9MICC</name>
<sequence>MSWVTTTIPYLVVLCAASACWQFSRTSRQRPRSRPVATLSAVVLIGVSCTLQLAVAPFLLGEWQRNGFSAWLHQPYRLVTALLVQDGWLSGAIWNLAALLWIGLLAEAVWGWRRWILIALVSGIGAQVWGWLVQPVGAGSSVLVFGLAGSLLVRGACSGIPVARASGSLGLLCVMGLLVSGDIHGGAAALGAFTALAFDGQRRRRSLPER</sequence>
<dbReference type="Gene3D" id="1.20.1540.10">
    <property type="entry name" value="Rhomboid-like"/>
    <property type="match status" value="1"/>
</dbReference>
<dbReference type="Proteomes" id="UP000307000">
    <property type="component" value="Chromosome"/>
</dbReference>
<feature type="transmembrane region" description="Helical" evidence="5">
    <location>
        <begin position="115"/>
        <end position="132"/>
    </location>
</feature>
<protein>
    <recommendedName>
        <fullName evidence="6">Peptidase S54 rhomboid domain-containing protein</fullName>
    </recommendedName>
</protein>
<dbReference type="GO" id="GO:0016020">
    <property type="term" value="C:membrane"/>
    <property type="evidence" value="ECO:0007669"/>
    <property type="project" value="UniProtKB-SubCell"/>
</dbReference>
<accession>A0A5B7WRN7</accession>
<evidence type="ECO:0000256" key="5">
    <source>
        <dbReference type="SAM" id="Phobius"/>
    </source>
</evidence>
<dbReference type="InterPro" id="IPR022764">
    <property type="entry name" value="Peptidase_S54_rhomboid_dom"/>
</dbReference>
<evidence type="ECO:0000256" key="4">
    <source>
        <dbReference type="ARBA" id="ARBA00023136"/>
    </source>
</evidence>
<feature type="transmembrane region" description="Helical" evidence="5">
    <location>
        <begin position="80"/>
        <end position="103"/>
    </location>
</feature>
<dbReference type="KEGG" id="gcr:GcLGCM259_0923"/>
<evidence type="ECO:0000313" key="7">
    <source>
        <dbReference type="EMBL" id="QCY46678.1"/>
    </source>
</evidence>
<keyword evidence="3 5" id="KW-1133">Transmembrane helix</keyword>
<proteinExistence type="predicted"/>